<dbReference type="EMBL" id="MZNU01000022">
    <property type="protein sequence ID" value="OWP06956.1"/>
    <property type="molecule type" value="Genomic_DNA"/>
</dbReference>
<dbReference type="InParanoid" id="A0A218ZIA9"/>
<evidence type="ECO:0000313" key="3">
    <source>
        <dbReference type="Proteomes" id="UP000242519"/>
    </source>
</evidence>
<name>A0A218ZIA9_9HELO</name>
<evidence type="ECO:0000313" key="2">
    <source>
        <dbReference type="EMBL" id="OWP06956.1"/>
    </source>
</evidence>
<feature type="compositionally biased region" description="Polar residues" evidence="1">
    <location>
        <begin position="73"/>
        <end position="83"/>
    </location>
</feature>
<feature type="region of interest" description="Disordered" evidence="1">
    <location>
        <begin position="50"/>
        <end position="84"/>
    </location>
</feature>
<comment type="caution">
    <text evidence="2">The sequence shown here is derived from an EMBL/GenBank/DDBJ whole genome shotgun (WGS) entry which is preliminary data.</text>
</comment>
<organism evidence="2 3">
    <name type="scientific">Diplocarpon coronariae</name>
    <dbReference type="NCBI Taxonomy" id="2795749"/>
    <lineage>
        <taxon>Eukaryota</taxon>
        <taxon>Fungi</taxon>
        <taxon>Dikarya</taxon>
        <taxon>Ascomycota</taxon>
        <taxon>Pezizomycotina</taxon>
        <taxon>Leotiomycetes</taxon>
        <taxon>Helotiales</taxon>
        <taxon>Drepanopezizaceae</taxon>
        <taxon>Diplocarpon</taxon>
    </lineage>
</organism>
<gene>
    <name evidence="2" type="ORF">B2J93_7690</name>
</gene>
<evidence type="ECO:0000256" key="1">
    <source>
        <dbReference type="SAM" id="MobiDB-lite"/>
    </source>
</evidence>
<keyword evidence="3" id="KW-1185">Reference proteome</keyword>
<reference evidence="2 3" key="1">
    <citation type="submission" date="2017-04" db="EMBL/GenBank/DDBJ databases">
        <title>Draft genome sequence of Marssonina coronaria NL1: causal agent of apple blotch.</title>
        <authorList>
            <person name="Cheng Q."/>
        </authorList>
    </citation>
    <scope>NUCLEOTIDE SEQUENCE [LARGE SCALE GENOMIC DNA]</scope>
    <source>
        <strain evidence="2 3">NL1</strain>
    </source>
</reference>
<protein>
    <submittedName>
        <fullName evidence="2">Uncharacterized protein</fullName>
    </submittedName>
</protein>
<proteinExistence type="predicted"/>
<dbReference type="AlphaFoldDB" id="A0A218ZIA9"/>
<sequence>MALHGSDKSGWLTSLVPSIVAQRNLKRSGLFTKPITYSKTARICFVQSTDGHDDKASTEQNSSGSKTEEKLPSENTSLPATSEINEEDLLSSLSKGMKALDINLSLIPDLIQTSPRCRETLLDNSASISPFNLTPLIHYGPLRFHRKPHKEAHNHDSLANLSPLAPVSRKYAVQDAFPSPASPYVIETDPYAHLPPSEHEAVSSLEIRDKISRIIADPDRQADAEYRERHNPFPNVDLNEGWNRALCDGMMWHHERTLYNNDGVLGSMEEVIQIRRGFGGFSLWAQREAMEFDEEEFAGENGWGKAFDAVFKGEGLGRCWARAPGARRAKAGLLTCCRGVNFLEEIEHYQCRITAQVQEWRERNEEWPVFQKARKSMKRKWKYQRGGWRASEDDGRRKRVRYEGVELQKVLTKQWRARRIEQERRAGRWTDGTLRQYRLWAEFHWVLNEFWSPAASGLHDVAKTKCTPIENPVE</sequence>
<accession>A0A218ZIA9</accession>
<dbReference type="OrthoDB" id="3518858at2759"/>
<dbReference type="Proteomes" id="UP000242519">
    <property type="component" value="Unassembled WGS sequence"/>
</dbReference>